<dbReference type="AlphaFoldDB" id="A0A8H4NK71"/>
<name>A0A8H4NK71_9HYPO</name>
<sequence>MNSGSSTNPIQDLVFRRTRYDTNCRHIAEQRDDRYRQFSIDVLVALAFYTTSTQLEAYKDLDSVAQIALQKYHSENSDFFSDWQKYCKALKGRLRAVATFEGAIYLAEKCIPEPVRRAWLDVCLCQLNSLKYLIPEIEGQSGRKRKRFSKGLEDYIPNIADQTQREHCPPKVIKAADPQPRLATSPSDPTLPPSAQRVAVMADVDKAKDYLRGYLFMGTKLSHMRKQEEHRQSARLTDTVRLHLPAEVDEDCMLEVRVCRSIGDAISEARATSMGDLTEMLGDYLFGAMEGSHWREEEKSNGMLESTNAVRVLPCEDGSEDQKLEIILCFETGKELYTNVFP</sequence>
<comment type="caution">
    <text evidence="1">The sequence shown here is derived from an EMBL/GenBank/DDBJ whole genome shotgun (WGS) entry which is preliminary data.</text>
</comment>
<organism evidence="1 2">
    <name type="scientific">Fusarium austroafricanum</name>
    <dbReference type="NCBI Taxonomy" id="2364996"/>
    <lineage>
        <taxon>Eukaryota</taxon>
        <taxon>Fungi</taxon>
        <taxon>Dikarya</taxon>
        <taxon>Ascomycota</taxon>
        <taxon>Pezizomycotina</taxon>
        <taxon>Sordariomycetes</taxon>
        <taxon>Hypocreomycetidae</taxon>
        <taxon>Hypocreales</taxon>
        <taxon>Nectriaceae</taxon>
        <taxon>Fusarium</taxon>
        <taxon>Fusarium concolor species complex</taxon>
    </lineage>
</organism>
<dbReference type="OrthoDB" id="5424905at2759"/>
<keyword evidence="2" id="KW-1185">Reference proteome</keyword>
<protein>
    <submittedName>
        <fullName evidence="1">Uncharacterized protein</fullName>
    </submittedName>
</protein>
<evidence type="ECO:0000313" key="1">
    <source>
        <dbReference type="EMBL" id="KAF4441119.1"/>
    </source>
</evidence>
<evidence type="ECO:0000313" key="2">
    <source>
        <dbReference type="Proteomes" id="UP000605986"/>
    </source>
</evidence>
<dbReference type="EMBL" id="JAADJG010000630">
    <property type="protein sequence ID" value="KAF4441119.1"/>
    <property type="molecule type" value="Genomic_DNA"/>
</dbReference>
<gene>
    <name evidence="1" type="ORF">F53441_12126</name>
</gene>
<proteinExistence type="predicted"/>
<accession>A0A8H4NK71</accession>
<reference evidence="1" key="1">
    <citation type="submission" date="2020-01" db="EMBL/GenBank/DDBJ databases">
        <title>Identification and distribution of gene clusters putatively required for synthesis of sphingolipid metabolism inhibitors in phylogenetically diverse species of the filamentous fungus Fusarium.</title>
        <authorList>
            <person name="Kim H.-S."/>
            <person name="Busman M."/>
            <person name="Brown D.W."/>
            <person name="Divon H."/>
            <person name="Uhlig S."/>
            <person name="Proctor R.H."/>
        </authorList>
    </citation>
    <scope>NUCLEOTIDE SEQUENCE</scope>
    <source>
        <strain evidence="1">NRRL 53441</strain>
    </source>
</reference>
<dbReference type="Proteomes" id="UP000605986">
    <property type="component" value="Unassembled WGS sequence"/>
</dbReference>